<evidence type="ECO:0000313" key="5">
    <source>
        <dbReference type="EMBL" id="RDU70664.1"/>
    </source>
</evidence>
<evidence type="ECO:0000256" key="3">
    <source>
        <dbReference type="ARBA" id="ARBA00023016"/>
    </source>
</evidence>
<dbReference type="RefSeq" id="WP_115569592.1">
    <property type="nucleotide sequence ID" value="NZ_NXLV01000007.1"/>
</dbReference>
<keyword evidence="4" id="KW-0804">Transcription</keyword>
<dbReference type="GO" id="GO:0045892">
    <property type="term" value="P:negative regulation of DNA-templated transcription"/>
    <property type="evidence" value="ECO:0007669"/>
    <property type="project" value="TreeGrafter"/>
</dbReference>
<dbReference type="PANTHER" id="PTHR34824:SF1">
    <property type="entry name" value="HEAT-INDUCIBLE TRANSCRIPTION REPRESSOR HRCA"/>
    <property type="match status" value="1"/>
</dbReference>
<dbReference type="InterPro" id="IPR036390">
    <property type="entry name" value="WH_DNA-bd_sf"/>
</dbReference>
<evidence type="ECO:0000313" key="6">
    <source>
        <dbReference type="Proteomes" id="UP000257045"/>
    </source>
</evidence>
<dbReference type="InterPro" id="IPR036388">
    <property type="entry name" value="WH-like_DNA-bd_sf"/>
</dbReference>
<dbReference type="InterPro" id="IPR002571">
    <property type="entry name" value="HrcA"/>
</dbReference>
<evidence type="ECO:0000256" key="2">
    <source>
        <dbReference type="ARBA" id="ARBA00023015"/>
    </source>
</evidence>
<keyword evidence="1" id="KW-0678">Repressor</keyword>
<keyword evidence="6" id="KW-1185">Reference proteome</keyword>
<dbReference type="SUPFAM" id="SSF46785">
    <property type="entry name" value="Winged helix' DNA-binding domain"/>
    <property type="match status" value="1"/>
</dbReference>
<evidence type="ECO:0000256" key="1">
    <source>
        <dbReference type="ARBA" id="ARBA00022491"/>
    </source>
</evidence>
<dbReference type="AlphaFoldDB" id="A0A3D8J1D6"/>
<dbReference type="EMBL" id="NXLV01000007">
    <property type="protein sequence ID" value="RDU70664.1"/>
    <property type="molecule type" value="Genomic_DNA"/>
</dbReference>
<dbReference type="Gene3D" id="1.10.10.10">
    <property type="entry name" value="Winged helix-like DNA-binding domain superfamily/Winged helix DNA-binding domain"/>
    <property type="match status" value="1"/>
</dbReference>
<keyword evidence="3" id="KW-0346">Stress response</keyword>
<sequence length="263" mass="30208">MSKRRQSLLESVIEEYLRSGEPIGSQTLKALGNFSISSATIRNHFKVMMDMGLLSQPHISSGRIPTAIALKDYWRSHLELGSCKKLDDLNQLQKISQEIGCFASYLYLEELRLQEVQSYEEKFLILKFSEESEVILRYSTHLARFLNDLVGMSLEDIQSFSHQVCATELLKTLKSISQKNTFYGAKFLASFMEENRGEKLFFEMIEGKIFSRLSNGIYFEDVLPKGYVLFIQDVLIEGKRARVLFCGALECNYLKTTSIWKGE</sequence>
<reference evidence="5 6" key="1">
    <citation type="submission" date="2018-04" db="EMBL/GenBank/DDBJ databases">
        <title>Novel Campyloabacter and Helicobacter Species and Strains.</title>
        <authorList>
            <person name="Mannion A.J."/>
            <person name="Shen Z."/>
            <person name="Fox J.G."/>
        </authorList>
    </citation>
    <scope>NUCLEOTIDE SEQUENCE [LARGE SCALE GENOMIC DNA]</scope>
    <source>
        <strain evidence="5 6">MIT 04-9366</strain>
    </source>
</reference>
<evidence type="ECO:0000256" key="4">
    <source>
        <dbReference type="ARBA" id="ARBA00023163"/>
    </source>
</evidence>
<organism evidence="5 6">
    <name type="scientific">Helicobacter brantae</name>
    <dbReference type="NCBI Taxonomy" id="375927"/>
    <lineage>
        <taxon>Bacteria</taxon>
        <taxon>Pseudomonadati</taxon>
        <taxon>Campylobacterota</taxon>
        <taxon>Epsilonproteobacteria</taxon>
        <taxon>Campylobacterales</taxon>
        <taxon>Helicobacteraceae</taxon>
        <taxon>Helicobacter</taxon>
    </lineage>
</organism>
<accession>A0A3D8J1D6</accession>
<proteinExistence type="predicted"/>
<dbReference type="PANTHER" id="PTHR34824">
    <property type="entry name" value="HEAT-INDUCIBLE TRANSCRIPTION REPRESSOR HRCA"/>
    <property type="match status" value="1"/>
</dbReference>
<keyword evidence="2" id="KW-0805">Transcription regulation</keyword>
<gene>
    <name evidence="5" type="ORF">CQA58_04810</name>
</gene>
<dbReference type="OrthoDB" id="9783139at2"/>
<comment type="caution">
    <text evidence="5">The sequence shown here is derived from an EMBL/GenBank/DDBJ whole genome shotgun (WGS) entry which is preliminary data.</text>
</comment>
<dbReference type="GO" id="GO:0003677">
    <property type="term" value="F:DNA binding"/>
    <property type="evidence" value="ECO:0007669"/>
    <property type="project" value="InterPro"/>
</dbReference>
<protein>
    <submittedName>
        <fullName evidence="5">HrcA family transcriptional regulator</fullName>
    </submittedName>
</protein>
<dbReference type="Proteomes" id="UP000257045">
    <property type="component" value="Unassembled WGS sequence"/>
</dbReference>
<name>A0A3D8J1D6_9HELI</name>